<dbReference type="AlphaFoldDB" id="A0A896WBK4"/>
<sequence length="320" mass="36405">MVNLRDLLLQPSLPNGTASLNTLPGASKPSLTEKNWARRYPPVPIMQPFYENPTRDEIDILFGREDALDAFLLNREVSPLNSTMEWLQNEGDSVRTFYTKVSEPIQLAFQPFMIQRSESGPLGPTTVNQTIDFTWGCGDRCLVIGELKRHGIIDVARWTGEVEADRNRNWLGRELRAYCHLYKCFVGAVFDGRSLLILIFQAQAVQDIQQGNCPIIGLLFSSDCETLRYGLFRTVTHQIRRMQAATAPEAIVDGYVRRYNLLTGYPYWVNGNDERDVYPVHPNGHIRKLDPSGAWYWARADGNAILDENGDTVWDTFSLM</sequence>
<gene>
    <name evidence="1" type="primary">Scoty</name>
    <name evidence="1" type="ORF">PaWa137m_Psk-9.00145</name>
</gene>
<reference evidence="1" key="1">
    <citation type="submission" date="2020-11" db="EMBL/GenBank/DDBJ databases">
        <title>The Enterprise: A massive transposon carrying Spok meiotic drive genes.</title>
        <authorList>
            <person name="Vogan A.A."/>
            <person name="Ament-Velasquez S.L."/>
            <person name="Bastiaans E."/>
            <person name="Wallerman O."/>
            <person name="Saupe S.J."/>
            <person name="Suh A."/>
            <person name="Johannesson H."/>
        </authorList>
    </citation>
    <scope>NUCLEOTIDE SEQUENCE</scope>
    <source>
        <strain evidence="1">Wa137</strain>
    </source>
</reference>
<evidence type="ECO:0000313" key="1">
    <source>
        <dbReference type="EMBL" id="QSD99510.1"/>
    </source>
</evidence>
<proteinExistence type="predicted"/>
<organism evidence="1">
    <name type="scientific">Podospora anserina</name>
    <name type="common">Pleurage anserina</name>
    <dbReference type="NCBI Taxonomy" id="2587412"/>
    <lineage>
        <taxon>Eukaryota</taxon>
        <taxon>Fungi</taxon>
        <taxon>Dikarya</taxon>
        <taxon>Ascomycota</taxon>
        <taxon>Pezizomycotina</taxon>
        <taxon>Sordariomycetes</taxon>
        <taxon>Sordariomycetidae</taxon>
        <taxon>Sordariales</taxon>
        <taxon>Podosporaceae</taxon>
        <taxon>Podospora</taxon>
    </lineage>
</organism>
<dbReference type="EMBL" id="MW262969">
    <property type="protein sequence ID" value="QSD99510.1"/>
    <property type="molecule type" value="Genomic_DNA"/>
</dbReference>
<accession>A0A896WBK4</accession>
<name>A0A896WBK4_PODAS</name>
<protein>
    <submittedName>
        <fullName evidence="1">Enterprise-like protein</fullName>
    </submittedName>
</protein>